<dbReference type="EMBL" id="CAXAMN010024789">
    <property type="protein sequence ID" value="CAK9089930.1"/>
    <property type="molecule type" value="Genomic_DNA"/>
</dbReference>
<protein>
    <submittedName>
        <fullName evidence="2">Uncharacterized protein</fullName>
    </submittedName>
</protein>
<feature type="compositionally biased region" description="Low complexity" evidence="1">
    <location>
        <begin position="216"/>
        <end position="225"/>
    </location>
</feature>
<dbReference type="Proteomes" id="UP001642484">
    <property type="component" value="Unassembled WGS sequence"/>
</dbReference>
<reference evidence="2 3" key="1">
    <citation type="submission" date="2024-02" db="EMBL/GenBank/DDBJ databases">
        <authorList>
            <person name="Chen Y."/>
            <person name="Shah S."/>
            <person name="Dougan E. K."/>
            <person name="Thang M."/>
            <person name="Chan C."/>
        </authorList>
    </citation>
    <scope>NUCLEOTIDE SEQUENCE [LARGE SCALE GENOMIC DNA]</scope>
</reference>
<gene>
    <name evidence="2" type="ORF">CCMP2556_LOCUS43243</name>
</gene>
<feature type="compositionally biased region" description="Basic and acidic residues" evidence="1">
    <location>
        <begin position="199"/>
        <end position="215"/>
    </location>
</feature>
<feature type="non-terminal residue" evidence="2">
    <location>
        <position position="1"/>
    </location>
</feature>
<sequence length="280" mass="29971">DLETTDDKVLKYKSMAMHMVKQRVKLVVEPTSEGAFATAIADAEIGKIRGGGGQESDVEMMHTFTKSNLDIPEVKHPIYAGSSSGDLIIGPINLESYAQRLWQVTEDDKKKIYSTYRVAVGGATETAPSESGKRTQFKKKELTRAHVVAGYKHLGELVYEAMLDEKSPLHDAKLCALLAQKGDDQKAAVTKKGQNKRKATADIEKPEKTTEKTAEENASGGASAAETKEGTEVTEGTDPKTAAGKKPRTSNGSSSSGTPAAGGGSSIDVLMNQLKNLRKT</sequence>
<accession>A0ABP0QQ11</accession>
<feature type="compositionally biased region" description="Low complexity" evidence="1">
    <location>
        <begin position="249"/>
        <end position="259"/>
    </location>
</feature>
<keyword evidence="3" id="KW-1185">Reference proteome</keyword>
<comment type="caution">
    <text evidence="2">The sequence shown here is derived from an EMBL/GenBank/DDBJ whole genome shotgun (WGS) entry which is preliminary data.</text>
</comment>
<evidence type="ECO:0000313" key="3">
    <source>
        <dbReference type="Proteomes" id="UP001642484"/>
    </source>
</evidence>
<name>A0ABP0QQ11_9DINO</name>
<organism evidence="2 3">
    <name type="scientific">Durusdinium trenchii</name>
    <dbReference type="NCBI Taxonomy" id="1381693"/>
    <lineage>
        <taxon>Eukaryota</taxon>
        <taxon>Sar</taxon>
        <taxon>Alveolata</taxon>
        <taxon>Dinophyceae</taxon>
        <taxon>Suessiales</taxon>
        <taxon>Symbiodiniaceae</taxon>
        <taxon>Durusdinium</taxon>
    </lineage>
</organism>
<feature type="region of interest" description="Disordered" evidence="1">
    <location>
        <begin position="185"/>
        <end position="280"/>
    </location>
</feature>
<evidence type="ECO:0000313" key="2">
    <source>
        <dbReference type="EMBL" id="CAK9089930.1"/>
    </source>
</evidence>
<proteinExistence type="predicted"/>
<evidence type="ECO:0000256" key="1">
    <source>
        <dbReference type="SAM" id="MobiDB-lite"/>
    </source>
</evidence>